<comment type="caution">
    <text evidence="5">The sequence shown here is derived from an EMBL/GenBank/DDBJ whole genome shotgun (WGS) entry which is preliminary data.</text>
</comment>
<dbReference type="InterPro" id="IPR001313">
    <property type="entry name" value="Pumilio_RNA-bd_rpt"/>
</dbReference>
<dbReference type="GO" id="GO:0006417">
    <property type="term" value="P:regulation of translation"/>
    <property type="evidence" value="ECO:0007669"/>
    <property type="project" value="TreeGrafter"/>
</dbReference>
<evidence type="ECO:0000259" key="4">
    <source>
        <dbReference type="PROSITE" id="PS50303"/>
    </source>
</evidence>
<dbReference type="Pfam" id="PF08144">
    <property type="entry name" value="CPL"/>
    <property type="match status" value="1"/>
</dbReference>
<dbReference type="InterPro" id="IPR016024">
    <property type="entry name" value="ARM-type_fold"/>
</dbReference>
<gene>
    <name evidence="5" type="ORF">FF38_02127</name>
</gene>
<dbReference type="SMART" id="SM00025">
    <property type="entry name" value="Pumilio"/>
    <property type="match status" value="6"/>
</dbReference>
<dbReference type="PANTHER" id="PTHR13389:SF0">
    <property type="entry name" value="PUMILIO HOMOLOG 3"/>
    <property type="match status" value="1"/>
</dbReference>
<dbReference type="SUPFAM" id="SSF48371">
    <property type="entry name" value="ARM repeat"/>
    <property type="match status" value="1"/>
</dbReference>
<proteinExistence type="predicted"/>
<dbReference type="PANTHER" id="PTHR13389">
    <property type="entry name" value="PUMILIO HOMOLOG 3"/>
    <property type="match status" value="1"/>
</dbReference>
<feature type="compositionally biased region" description="Acidic residues" evidence="3">
    <location>
        <begin position="576"/>
        <end position="593"/>
    </location>
</feature>
<dbReference type="STRING" id="7375.A0A0L0C855"/>
<dbReference type="PROSITE" id="PS50303">
    <property type="entry name" value="PUM_HD"/>
    <property type="match status" value="1"/>
</dbReference>
<protein>
    <submittedName>
        <fullName evidence="5">Protein penguin</fullName>
    </submittedName>
</protein>
<feature type="compositionally biased region" description="Basic and acidic residues" evidence="3">
    <location>
        <begin position="53"/>
        <end position="67"/>
    </location>
</feature>
<evidence type="ECO:0000313" key="5">
    <source>
        <dbReference type="EMBL" id="KNC28412.1"/>
    </source>
</evidence>
<dbReference type="InterPro" id="IPR040059">
    <property type="entry name" value="PUM3"/>
</dbReference>
<dbReference type="GO" id="GO:0003729">
    <property type="term" value="F:mRNA binding"/>
    <property type="evidence" value="ECO:0007669"/>
    <property type="project" value="TreeGrafter"/>
</dbReference>
<dbReference type="OMA" id="RCRRTEN"/>
<dbReference type="EMBL" id="JRES01000777">
    <property type="protein sequence ID" value="KNC28412.1"/>
    <property type="molecule type" value="Genomic_DNA"/>
</dbReference>
<dbReference type="InterPro" id="IPR033133">
    <property type="entry name" value="PUM-HD"/>
</dbReference>
<keyword evidence="1" id="KW-0677">Repeat</keyword>
<name>A0A0L0C855_LUCCU</name>
<feature type="compositionally biased region" description="Basic and acidic residues" evidence="3">
    <location>
        <begin position="7"/>
        <end position="37"/>
    </location>
</feature>
<accession>A0A0L0C855</accession>
<feature type="region of interest" description="Disordered" evidence="3">
    <location>
        <begin position="1"/>
        <end position="102"/>
    </location>
</feature>
<evidence type="ECO:0000256" key="2">
    <source>
        <dbReference type="ARBA" id="ARBA00022884"/>
    </source>
</evidence>
<feature type="region of interest" description="Disordered" evidence="3">
    <location>
        <begin position="570"/>
        <end position="596"/>
    </location>
</feature>
<evidence type="ECO:0000313" key="6">
    <source>
        <dbReference type="Proteomes" id="UP000037069"/>
    </source>
</evidence>
<organism evidence="5 6">
    <name type="scientific">Lucilia cuprina</name>
    <name type="common">Green bottle fly</name>
    <name type="synonym">Australian sheep blowfly</name>
    <dbReference type="NCBI Taxonomy" id="7375"/>
    <lineage>
        <taxon>Eukaryota</taxon>
        <taxon>Metazoa</taxon>
        <taxon>Ecdysozoa</taxon>
        <taxon>Arthropoda</taxon>
        <taxon>Hexapoda</taxon>
        <taxon>Insecta</taxon>
        <taxon>Pterygota</taxon>
        <taxon>Neoptera</taxon>
        <taxon>Endopterygota</taxon>
        <taxon>Diptera</taxon>
        <taxon>Brachycera</taxon>
        <taxon>Muscomorpha</taxon>
        <taxon>Oestroidea</taxon>
        <taxon>Calliphoridae</taxon>
        <taxon>Luciliinae</taxon>
        <taxon>Lucilia</taxon>
    </lineage>
</organism>
<dbReference type="AlphaFoldDB" id="A0A0L0C855"/>
<feature type="domain" description="PUM-HD" evidence="4">
    <location>
        <begin position="130"/>
        <end position="480"/>
    </location>
</feature>
<evidence type="ECO:0000256" key="1">
    <source>
        <dbReference type="ARBA" id="ARBA00022737"/>
    </source>
</evidence>
<evidence type="ECO:0000256" key="3">
    <source>
        <dbReference type="SAM" id="MobiDB-lite"/>
    </source>
</evidence>
<reference evidence="5 6" key="1">
    <citation type="journal article" date="2015" name="Nat. Commun.">
        <title>Lucilia cuprina genome unlocks parasitic fly biology to underpin future interventions.</title>
        <authorList>
            <person name="Anstead C.A."/>
            <person name="Korhonen P.K."/>
            <person name="Young N.D."/>
            <person name="Hall R.S."/>
            <person name="Jex A.R."/>
            <person name="Murali S.C."/>
            <person name="Hughes D.S."/>
            <person name="Lee S.F."/>
            <person name="Perry T."/>
            <person name="Stroehlein A.J."/>
            <person name="Ansell B.R."/>
            <person name="Breugelmans B."/>
            <person name="Hofmann A."/>
            <person name="Qu J."/>
            <person name="Dugan S."/>
            <person name="Lee S.L."/>
            <person name="Chao H."/>
            <person name="Dinh H."/>
            <person name="Han Y."/>
            <person name="Doddapaneni H.V."/>
            <person name="Worley K.C."/>
            <person name="Muzny D.M."/>
            <person name="Ioannidis P."/>
            <person name="Waterhouse R.M."/>
            <person name="Zdobnov E.M."/>
            <person name="James P.J."/>
            <person name="Bagnall N.H."/>
            <person name="Kotze A.C."/>
            <person name="Gibbs R.A."/>
            <person name="Richards S."/>
            <person name="Batterham P."/>
            <person name="Gasser R.B."/>
        </authorList>
    </citation>
    <scope>NUCLEOTIDE SEQUENCE [LARGE SCALE GENOMIC DNA]</scope>
    <source>
        <strain evidence="5 6">LS</strain>
        <tissue evidence="5">Full body</tissue>
    </source>
</reference>
<dbReference type="Gene3D" id="1.25.10.10">
    <property type="entry name" value="Leucine-rich Repeat Variant"/>
    <property type="match status" value="1"/>
</dbReference>
<dbReference type="OrthoDB" id="497380at2759"/>
<keyword evidence="2" id="KW-0694">RNA-binding</keyword>
<keyword evidence="6" id="KW-1185">Reference proteome</keyword>
<sequence>MINTKKRAADKNSNGEEPLKKKTPKFEKNHGENDSKTQKFGKPTKFSGAKGAAGKDSKFKGKGDNKFAGKPGNKFAPRPGNKFAGKPKFGEKNATDGEPEKTDWRKFKQDKKDLKLKRKQTKNTYEISIEAKQIYEKLKCRKTEKKAELVEKLYNLFSSGDTIKKVVMAHDTARIIQCMLKFATPSLREQLSERLMPFAVEMSISKYAHFCVLRMFKYGSPVTKSKLVDSFIGNIVKLACHNISSKILDHVYLSVANAKQKAYMRQEFYGDLYKKSKDDNVKCLADCYKETTNMKASILSSVKANLEHVSNKQLVDNSLVHAVMLEYVKEMEEDKVEETVTMFASLIPLMLTTKDGCQAAIICFHKSTPKNRRAIIKNIKEHLVKICTHEHGHIFAIAVLNALDDTKATKKAIYDTIHPELQTLMANQWGRRVIEWLVSPGDTNCFHPTFIATIEEGLQYGKKDKEVRRKEIFEQIEEPIATAIAENPEFWLSDKHIGLVTAEILKKLTSTTFANAAAALAKIVAKSDWSVSVEEESKDKKVKKPQDVEKIIAEATKLKTKQRKQAQKIIIKEDKEETAEGEQEEDSDNEEKEEQVSTVNVLGIEEAGLHIVLKKIIKNDKERLAKDSSSETFGNFLVQELNEDTLKSWLSINRACFVLLNIVENNSEDLLKQVKKLLKPHTAVLKKQKFNGAQLLQKKLV</sequence>
<dbReference type="GO" id="GO:0005730">
    <property type="term" value="C:nucleolus"/>
    <property type="evidence" value="ECO:0007669"/>
    <property type="project" value="TreeGrafter"/>
</dbReference>
<feature type="compositionally biased region" description="Basic and acidic residues" evidence="3">
    <location>
        <begin position="88"/>
        <end position="102"/>
    </location>
</feature>
<dbReference type="Proteomes" id="UP000037069">
    <property type="component" value="Unassembled WGS sequence"/>
</dbReference>
<dbReference type="InterPro" id="IPR011989">
    <property type="entry name" value="ARM-like"/>
</dbReference>
<dbReference type="InterPro" id="IPR012959">
    <property type="entry name" value="CPL_dom"/>
</dbReference>